<dbReference type="InterPro" id="IPR003718">
    <property type="entry name" value="OsmC/Ohr_fam"/>
</dbReference>
<dbReference type="AlphaFoldDB" id="B3QT00"/>
<dbReference type="STRING" id="517418.Ctha_0172"/>
<sequence>MELEVFFEDNLKVNAKLGDQIIRTDQSIAAGGDGSAPAPFELFLASIGTCSGIFVKHFCLQRGIDPTGIRILQKHDFNPQTHMIEQINIEVHLPEGFPEKYKDVIIKVVDQCAVKRHLQHPPVFNVTTVS</sequence>
<proteinExistence type="predicted"/>
<keyword evidence="2" id="KW-1185">Reference proteome</keyword>
<dbReference type="Proteomes" id="UP000001208">
    <property type="component" value="Chromosome"/>
</dbReference>
<dbReference type="PANTHER" id="PTHR39624">
    <property type="entry name" value="PROTEIN INVOLVED IN RIMO-MEDIATED BETA-METHYLTHIOLATION OF RIBOSOMAL PROTEIN S12 YCAO"/>
    <property type="match status" value="1"/>
</dbReference>
<reference evidence="1 2" key="1">
    <citation type="submission" date="2008-06" db="EMBL/GenBank/DDBJ databases">
        <title>Complete sequence of Chloroherpeton thalassium ATCC 35110.</title>
        <authorList>
            <consortium name="US DOE Joint Genome Institute"/>
            <person name="Lucas S."/>
            <person name="Copeland A."/>
            <person name="Lapidus A."/>
            <person name="Glavina del Rio T."/>
            <person name="Dalin E."/>
            <person name="Tice H."/>
            <person name="Bruce D."/>
            <person name="Goodwin L."/>
            <person name="Pitluck S."/>
            <person name="Schmutz J."/>
            <person name="Larimer F."/>
            <person name="Land M."/>
            <person name="Hauser L."/>
            <person name="Kyrpides N."/>
            <person name="Mikhailova N."/>
            <person name="Liu Z."/>
            <person name="Li T."/>
            <person name="Zhao F."/>
            <person name="Overmann J."/>
            <person name="Bryant D.A."/>
            <person name="Richardson P."/>
        </authorList>
    </citation>
    <scope>NUCLEOTIDE SEQUENCE [LARGE SCALE GENOMIC DNA]</scope>
    <source>
        <strain evidence="2">ATCC 35110 / GB-78</strain>
    </source>
</reference>
<dbReference type="SUPFAM" id="SSF82784">
    <property type="entry name" value="OsmC-like"/>
    <property type="match status" value="1"/>
</dbReference>
<dbReference type="HOGENOM" id="CLU_100275_3_0_10"/>
<dbReference type="InterPro" id="IPR036102">
    <property type="entry name" value="OsmC/Ohrsf"/>
</dbReference>
<dbReference type="PANTHER" id="PTHR39624:SF2">
    <property type="entry name" value="OSMC-LIKE PROTEIN"/>
    <property type="match status" value="1"/>
</dbReference>
<dbReference type="EMBL" id="CP001100">
    <property type="protein sequence ID" value="ACF12643.1"/>
    <property type="molecule type" value="Genomic_DNA"/>
</dbReference>
<organism evidence="1 2">
    <name type="scientific">Chloroherpeton thalassium (strain ATCC 35110 / GB-78)</name>
    <dbReference type="NCBI Taxonomy" id="517418"/>
    <lineage>
        <taxon>Bacteria</taxon>
        <taxon>Pseudomonadati</taxon>
        <taxon>Chlorobiota</taxon>
        <taxon>Chlorobiia</taxon>
        <taxon>Chlorobiales</taxon>
        <taxon>Chloroherpetonaceae</taxon>
        <taxon>Chloroherpeton</taxon>
    </lineage>
</organism>
<name>B3QT00_CHLT3</name>
<dbReference type="eggNOG" id="COG1765">
    <property type="taxonomic scope" value="Bacteria"/>
</dbReference>
<dbReference type="InterPro" id="IPR015946">
    <property type="entry name" value="KH_dom-like_a/b"/>
</dbReference>
<accession>B3QT00</accession>
<dbReference type="Gene3D" id="3.30.300.20">
    <property type="match status" value="1"/>
</dbReference>
<dbReference type="Pfam" id="PF02566">
    <property type="entry name" value="OsmC"/>
    <property type="match status" value="1"/>
</dbReference>
<evidence type="ECO:0000313" key="2">
    <source>
        <dbReference type="Proteomes" id="UP000001208"/>
    </source>
</evidence>
<protein>
    <submittedName>
        <fullName evidence="1">OsmC family protein</fullName>
    </submittedName>
</protein>
<dbReference type="RefSeq" id="WP_012498727.1">
    <property type="nucleotide sequence ID" value="NC_011026.1"/>
</dbReference>
<dbReference type="KEGG" id="cts:Ctha_0172"/>
<evidence type="ECO:0000313" key="1">
    <source>
        <dbReference type="EMBL" id="ACF12643.1"/>
    </source>
</evidence>
<gene>
    <name evidence="1" type="ordered locus">Ctha_0172</name>
</gene>
<dbReference type="OrthoDB" id="290036at2"/>